<accession>A0A7D9LPV1</accession>
<keyword evidence="2" id="KW-1185">Reference proteome</keyword>
<dbReference type="OrthoDB" id="5974796at2759"/>
<dbReference type="PANTHER" id="PTHR13627">
    <property type="entry name" value="FUKUTIN RELATED PROTEIN"/>
    <property type="match status" value="1"/>
</dbReference>
<dbReference type="EMBL" id="CACRXK020020605">
    <property type="protein sequence ID" value="CAB4034995.1"/>
    <property type="molecule type" value="Genomic_DNA"/>
</dbReference>
<gene>
    <name evidence="1" type="ORF">PACLA_8A080746</name>
</gene>
<evidence type="ECO:0000313" key="2">
    <source>
        <dbReference type="Proteomes" id="UP001152795"/>
    </source>
</evidence>
<dbReference type="InterPro" id="IPR029044">
    <property type="entry name" value="Nucleotide-diphossugar_trans"/>
</dbReference>
<proteinExistence type="predicted"/>
<evidence type="ECO:0000313" key="1">
    <source>
        <dbReference type="EMBL" id="CAB4034995.1"/>
    </source>
</evidence>
<dbReference type="PANTHER" id="PTHR13627:SF34">
    <property type="entry name" value="RIBITOL-5-PHOSPHATE TRANSFERASE"/>
    <property type="match status" value="1"/>
</dbReference>
<dbReference type="SUPFAM" id="SSF53448">
    <property type="entry name" value="Nucleotide-diphospho-sugar transferases"/>
    <property type="match status" value="1"/>
</dbReference>
<sequence>MARFRCRTVLTPLLVMFQLASLIIISYLVQENITLKQTIVSIYDTHQLKITNTRSTLKENISTNIPTKILVKTTSNNLEKKKRIMTRSDDIPSKSQMKKTTRATNINRTTLKSSSKNYNVSFTEKNSPPHKPRKFSPSMLTIVVFKPSINYSEANFNKTLESIGSLYPTAHQILNLNNSESLNSTISRVKTDYFLILEEGVILSNRSYESIDMLWDALERYQEIDFIGGSYLAGDKLHVACHHYRLCRWTFSVSYEYERSLDNVMICDGTSSSFMGRRASLDKINGFDSSIHNTLIVQDFFLRAKLSKNVSVGTMPNVMFLQNYFSSLYELWQSGNITKDIVPFAVKHKVFIFKDIEENIIDLCSQSSPLSGKYLCDETQAHKLMLDGAHWAYTGIFAYPYILNHLEITLNEVTKFFEEHNVQYVVIGGVSLGAIKMRSILPWEAGDIDIYVYGMSLVQLADLVEPWAKKNGYFAYTFMKEAVHIFCTPRHLGRVSGGLATLHPQSELPPNFVRIKTNGIWVRYDREFFKLFLKHYGKDYLQHKLYRQKEIIECKIKDHNACLPNFKSLYQGKAGTLKEFYCQN</sequence>
<dbReference type="AlphaFoldDB" id="A0A7D9LPV1"/>
<reference evidence="1" key="1">
    <citation type="submission" date="2020-04" db="EMBL/GenBank/DDBJ databases">
        <authorList>
            <person name="Alioto T."/>
            <person name="Alioto T."/>
            <person name="Gomez Garrido J."/>
        </authorList>
    </citation>
    <scope>NUCLEOTIDE SEQUENCE</scope>
    <source>
        <strain evidence="1">A484AB</strain>
    </source>
</reference>
<dbReference type="InterPro" id="IPR052613">
    <property type="entry name" value="LicD_transferase"/>
</dbReference>
<comment type="caution">
    <text evidence="1">The sequence shown here is derived from an EMBL/GenBank/DDBJ whole genome shotgun (WGS) entry which is preliminary data.</text>
</comment>
<protein>
    <submittedName>
        <fullName evidence="1">Uncharacterized protein</fullName>
    </submittedName>
</protein>
<name>A0A7D9LPV1_PARCT</name>
<dbReference type="Proteomes" id="UP001152795">
    <property type="component" value="Unassembled WGS sequence"/>
</dbReference>
<organism evidence="1 2">
    <name type="scientific">Paramuricea clavata</name>
    <name type="common">Red gorgonian</name>
    <name type="synonym">Violescent sea-whip</name>
    <dbReference type="NCBI Taxonomy" id="317549"/>
    <lineage>
        <taxon>Eukaryota</taxon>
        <taxon>Metazoa</taxon>
        <taxon>Cnidaria</taxon>
        <taxon>Anthozoa</taxon>
        <taxon>Octocorallia</taxon>
        <taxon>Malacalcyonacea</taxon>
        <taxon>Plexauridae</taxon>
        <taxon>Paramuricea</taxon>
    </lineage>
</organism>